<feature type="compositionally biased region" description="Pro residues" evidence="23">
    <location>
        <begin position="946"/>
        <end position="957"/>
    </location>
</feature>
<dbReference type="GO" id="GO:0006886">
    <property type="term" value="P:intracellular protein transport"/>
    <property type="evidence" value="ECO:0007669"/>
    <property type="project" value="InterPro"/>
</dbReference>
<keyword evidence="18 24" id="KW-0472">Membrane</keyword>
<feature type="compositionally biased region" description="Low complexity" evidence="23">
    <location>
        <begin position="1129"/>
        <end position="1140"/>
    </location>
</feature>
<comment type="caution">
    <text evidence="27">The sequence shown here is derived from an EMBL/GenBank/DDBJ whole genome shotgun (WGS) entry which is preliminary data.</text>
</comment>
<dbReference type="GO" id="GO:0005484">
    <property type="term" value="F:SNAP receptor activity"/>
    <property type="evidence" value="ECO:0007669"/>
    <property type="project" value="InterPro"/>
</dbReference>
<feature type="region of interest" description="Disordered" evidence="23">
    <location>
        <begin position="850"/>
        <end position="957"/>
    </location>
</feature>
<evidence type="ECO:0000256" key="7">
    <source>
        <dbReference type="ARBA" id="ARBA00012483"/>
    </source>
</evidence>
<dbReference type="PROSITE" id="PS00914">
    <property type="entry name" value="SYNTAXIN"/>
    <property type="match status" value="1"/>
</dbReference>
<feature type="compositionally biased region" description="Low complexity" evidence="23">
    <location>
        <begin position="1102"/>
        <end position="1116"/>
    </location>
</feature>
<dbReference type="AlphaFoldDB" id="A0A0B2VCT3"/>
<dbReference type="GO" id="GO:0008270">
    <property type="term" value="F:zinc ion binding"/>
    <property type="evidence" value="ECO:0007669"/>
    <property type="project" value="UniProtKB-KW"/>
</dbReference>
<comment type="similarity">
    <text evidence="6">Belongs to the HRD1 family.</text>
</comment>
<evidence type="ECO:0000256" key="20">
    <source>
        <dbReference type="ARBA" id="ARBA00075113"/>
    </source>
</evidence>
<dbReference type="CDD" id="cd16479">
    <property type="entry name" value="RING-H2_synoviolin"/>
    <property type="match status" value="2"/>
</dbReference>
<feature type="transmembrane region" description="Helical" evidence="24">
    <location>
        <begin position="497"/>
        <end position="514"/>
    </location>
</feature>
<comment type="catalytic activity">
    <reaction evidence="1">
        <text>S-ubiquitinyl-[E2 ubiquitin-conjugating enzyme]-L-cysteine + [acceptor protein]-L-lysine = [E2 ubiquitin-conjugating enzyme]-L-cysteine + N(6)-ubiquitinyl-[acceptor protein]-L-lysine.</text>
        <dbReference type="EC" id="2.3.2.27"/>
    </reaction>
</comment>
<dbReference type="PANTHER" id="PTHR22763">
    <property type="entry name" value="RING ZINC FINGER PROTEIN"/>
    <property type="match status" value="1"/>
</dbReference>
<feature type="compositionally biased region" description="Low complexity" evidence="23">
    <location>
        <begin position="257"/>
        <end position="268"/>
    </location>
</feature>
<dbReference type="InterPro" id="IPR006012">
    <property type="entry name" value="Syntaxin/epimorphin_CS"/>
</dbReference>
<dbReference type="STRING" id="6265.A0A0B2VCT3"/>
<dbReference type="Pfam" id="PF05739">
    <property type="entry name" value="SNARE"/>
    <property type="match status" value="1"/>
</dbReference>
<keyword evidence="12 22" id="KW-0863">Zinc-finger</keyword>
<keyword evidence="15" id="KW-0256">Endoplasmic reticulum</keyword>
<evidence type="ECO:0000256" key="11">
    <source>
        <dbReference type="ARBA" id="ARBA00022723"/>
    </source>
</evidence>
<evidence type="ECO:0000259" key="25">
    <source>
        <dbReference type="PROSITE" id="PS50089"/>
    </source>
</evidence>
<evidence type="ECO:0000256" key="14">
    <source>
        <dbReference type="ARBA" id="ARBA00022786"/>
    </source>
</evidence>
<feature type="region of interest" description="Disordered" evidence="23">
    <location>
        <begin position="1"/>
        <end position="36"/>
    </location>
</feature>
<evidence type="ECO:0000256" key="10">
    <source>
        <dbReference type="ARBA" id="ARBA00022692"/>
    </source>
</evidence>
<dbReference type="InterPro" id="IPR013083">
    <property type="entry name" value="Znf_RING/FYVE/PHD"/>
</dbReference>
<evidence type="ECO:0000256" key="1">
    <source>
        <dbReference type="ARBA" id="ARBA00000900"/>
    </source>
</evidence>
<dbReference type="InterPro" id="IPR000727">
    <property type="entry name" value="T_SNARE_dom"/>
</dbReference>
<dbReference type="UniPathway" id="UPA00143"/>
<evidence type="ECO:0000256" key="19">
    <source>
        <dbReference type="ARBA" id="ARBA00070586"/>
    </source>
</evidence>
<dbReference type="EC" id="2.3.2.27" evidence="7"/>
<evidence type="ECO:0000256" key="12">
    <source>
        <dbReference type="ARBA" id="ARBA00022771"/>
    </source>
</evidence>
<evidence type="ECO:0000256" key="22">
    <source>
        <dbReference type="PROSITE-ProRule" id="PRU00175"/>
    </source>
</evidence>
<feature type="transmembrane region" description="Helical" evidence="24">
    <location>
        <begin position="565"/>
        <end position="584"/>
    </location>
</feature>
<dbReference type="GO" id="GO:0005789">
    <property type="term" value="C:endoplasmic reticulum membrane"/>
    <property type="evidence" value="ECO:0007669"/>
    <property type="project" value="UniProtKB-SubCell"/>
</dbReference>
<feature type="compositionally biased region" description="Polar residues" evidence="23">
    <location>
        <begin position="935"/>
        <end position="945"/>
    </location>
</feature>
<dbReference type="CDD" id="cd15844">
    <property type="entry name" value="SNARE_syntaxin5"/>
    <property type="match status" value="1"/>
</dbReference>
<dbReference type="Proteomes" id="UP000031036">
    <property type="component" value="Unassembled WGS sequence"/>
</dbReference>
<evidence type="ECO:0000313" key="27">
    <source>
        <dbReference type="EMBL" id="KHN81331.1"/>
    </source>
</evidence>
<evidence type="ECO:0000256" key="24">
    <source>
        <dbReference type="SAM" id="Phobius"/>
    </source>
</evidence>
<dbReference type="FunFam" id="3.30.40.10:FF:000088">
    <property type="entry name" value="E3 ubiquitin-protein ligase synoviolin"/>
    <property type="match status" value="2"/>
</dbReference>
<keyword evidence="9" id="KW-0808">Transferase</keyword>
<dbReference type="GO" id="GO:0006836">
    <property type="term" value="P:neurotransmitter transport"/>
    <property type="evidence" value="ECO:0007669"/>
    <property type="project" value="UniProtKB-KW"/>
</dbReference>
<evidence type="ECO:0000256" key="4">
    <source>
        <dbReference type="ARBA" id="ARBA00004906"/>
    </source>
</evidence>
<dbReference type="PROSITE" id="PS50089">
    <property type="entry name" value="ZF_RING_2"/>
    <property type="match status" value="2"/>
</dbReference>
<dbReference type="OrthoDB" id="7759664at2759"/>
<organism evidence="27 28">
    <name type="scientific">Toxocara canis</name>
    <name type="common">Canine roundworm</name>
    <dbReference type="NCBI Taxonomy" id="6265"/>
    <lineage>
        <taxon>Eukaryota</taxon>
        <taxon>Metazoa</taxon>
        <taxon>Ecdysozoa</taxon>
        <taxon>Nematoda</taxon>
        <taxon>Chromadorea</taxon>
        <taxon>Rhabditida</taxon>
        <taxon>Spirurina</taxon>
        <taxon>Ascaridomorpha</taxon>
        <taxon>Ascaridoidea</taxon>
        <taxon>Toxocaridae</taxon>
        <taxon>Toxocara</taxon>
    </lineage>
</organism>
<name>A0A0B2VCT3_TOXCA</name>
<dbReference type="SMART" id="SM00184">
    <property type="entry name" value="RING"/>
    <property type="match status" value="2"/>
</dbReference>
<dbReference type="Pfam" id="PF13639">
    <property type="entry name" value="zf-RING_2"/>
    <property type="match status" value="2"/>
</dbReference>
<keyword evidence="28" id="KW-1185">Reference proteome</keyword>
<dbReference type="GO" id="GO:0036503">
    <property type="term" value="P:ERAD pathway"/>
    <property type="evidence" value="ECO:0007669"/>
    <property type="project" value="TreeGrafter"/>
</dbReference>
<feature type="domain" description="RING-type" evidence="25">
    <location>
        <begin position="802"/>
        <end position="843"/>
    </location>
</feature>
<keyword evidence="13" id="KW-0532">Neurotransmitter transport</keyword>
<dbReference type="SUPFAM" id="SSF47661">
    <property type="entry name" value="t-snare proteins"/>
    <property type="match status" value="1"/>
</dbReference>
<evidence type="ECO:0000256" key="18">
    <source>
        <dbReference type="ARBA" id="ARBA00023136"/>
    </source>
</evidence>
<keyword evidence="16" id="KW-0862">Zinc</keyword>
<evidence type="ECO:0000256" key="13">
    <source>
        <dbReference type="ARBA" id="ARBA00022775"/>
    </source>
</evidence>
<dbReference type="SUPFAM" id="SSF57850">
    <property type="entry name" value="RING/U-box"/>
    <property type="match status" value="2"/>
</dbReference>
<dbReference type="SMART" id="SM00397">
    <property type="entry name" value="t_SNARE"/>
    <property type="match status" value="1"/>
</dbReference>
<evidence type="ECO:0000256" key="8">
    <source>
        <dbReference type="ARBA" id="ARBA00022448"/>
    </source>
</evidence>
<dbReference type="PANTHER" id="PTHR22763:SF184">
    <property type="entry name" value="E3 UBIQUITIN-PROTEIN LIGASE SYNOVIOLIN"/>
    <property type="match status" value="1"/>
</dbReference>
<comment type="subcellular location">
    <subcellularLocation>
        <location evidence="3">Endoplasmic reticulum membrane</location>
        <topology evidence="3">Multi-pass membrane protein</topology>
    </subcellularLocation>
    <subcellularLocation>
        <location evidence="2">Membrane</location>
        <topology evidence="2">Single-pass type IV membrane protein</topology>
    </subcellularLocation>
</comment>
<evidence type="ECO:0000256" key="3">
    <source>
        <dbReference type="ARBA" id="ARBA00004477"/>
    </source>
</evidence>
<keyword evidence="10 24" id="KW-0812">Transmembrane</keyword>
<evidence type="ECO:0000256" key="23">
    <source>
        <dbReference type="SAM" id="MobiDB-lite"/>
    </source>
</evidence>
<protein>
    <recommendedName>
        <fullName evidence="19">E3 ubiquitin-protein ligase hrd-1</fullName>
        <ecNumber evidence="7">2.3.2.27</ecNumber>
    </recommendedName>
    <alternativeName>
        <fullName evidence="21">RING-type E3 ubiquitin transferase hrd-1</fullName>
    </alternativeName>
    <alternativeName>
        <fullName evidence="20">Suppressor/enhancer of lin-12</fullName>
    </alternativeName>
</protein>
<dbReference type="GO" id="GO:0061630">
    <property type="term" value="F:ubiquitin protein ligase activity"/>
    <property type="evidence" value="ECO:0007669"/>
    <property type="project" value="UniProtKB-EC"/>
</dbReference>
<proteinExistence type="inferred from homology"/>
<feature type="transmembrane region" description="Helical" evidence="24">
    <location>
        <begin position="605"/>
        <end position="629"/>
    </location>
</feature>
<dbReference type="EMBL" id="JPKZ01001543">
    <property type="protein sequence ID" value="KHN81331.1"/>
    <property type="molecule type" value="Genomic_DNA"/>
</dbReference>
<evidence type="ECO:0000256" key="15">
    <source>
        <dbReference type="ARBA" id="ARBA00022824"/>
    </source>
</evidence>
<feature type="transmembrane region" description="Helical" evidence="24">
    <location>
        <begin position="399"/>
        <end position="418"/>
    </location>
</feature>
<dbReference type="Gene3D" id="1.20.58.70">
    <property type="match status" value="1"/>
</dbReference>
<dbReference type="GO" id="GO:0016192">
    <property type="term" value="P:vesicle-mediated transport"/>
    <property type="evidence" value="ECO:0007669"/>
    <property type="project" value="InterPro"/>
</dbReference>
<keyword evidence="17 24" id="KW-1133">Transmembrane helix</keyword>
<evidence type="ECO:0000256" key="17">
    <source>
        <dbReference type="ARBA" id="ARBA00022989"/>
    </source>
</evidence>
<comment type="similarity">
    <text evidence="5">Belongs to the syntaxin family.</text>
</comment>
<accession>A0A0B2VCT3</accession>
<reference evidence="27 28" key="1">
    <citation type="submission" date="2014-11" db="EMBL/GenBank/DDBJ databases">
        <title>Genetic blueprint of the zoonotic pathogen Toxocara canis.</title>
        <authorList>
            <person name="Zhu X.-Q."/>
            <person name="Korhonen P.K."/>
            <person name="Cai H."/>
            <person name="Young N.D."/>
            <person name="Nejsum P."/>
            <person name="von Samson-Himmelstjerna G."/>
            <person name="Boag P.R."/>
            <person name="Tan P."/>
            <person name="Li Q."/>
            <person name="Min J."/>
            <person name="Yang Y."/>
            <person name="Wang X."/>
            <person name="Fang X."/>
            <person name="Hall R.S."/>
            <person name="Hofmann A."/>
            <person name="Sternberg P.W."/>
            <person name="Jex A.R."/>
            <person name="Gasser R.B."/>
        </authorList>
    </citation>
    <scope>NUCLEOTIDE SEQUENCE [LARGE SCALE GENOMIC DNA]</scope>
    <source>
        <strain evidence="27">PN_DK_2014</strain>
    </source>
</reference>
<comment type="pathway">
    <text evidence="4">Protein modification; protein ubiquitination.</text>
</comment>
<sequence>MSELPLTVTRRRFAGNSTEPINCSPEDTKKQQHPYTSPFSSFSNLSASLWSSAKHTLSPVSSAPVLGYNSLPSKGSSDSLNSYSFTSAVSFEMPQRDRTAEFRTTAKSYQMKVQANGYIPQESRNNLVQQSVQFNQLAKRIGRDLSHTCAKMEKLAELAKKRSLFDDRMVEVEELSQMIKQDITGLNKQIASLQEYSKRNGMGARKEQGRGHSQLVVVGLQSKLASVSKDFQSVLEMRTENLKQQKSRREKFSQCQPVPSTLPPSVSTGSMGSVLLQDEANASSSVAVDMDHLEKHRMQQQISLIDEQDAYVQARSSTMENIESSISELGQIFRQLASLVSEQGEVITRIDSNVEETSMNVEAAHTELVKYFHSISQNRWLMIKRTHQVSGVMPRASTLLMTCASVLLTAATIGNAFIQKKQFYPSVVYITKSSPSMAVIYIQALVVAYMVFQVVRKLFFGQLRASETEHLSERTWHAVMETCLAFTVFRDDFSPRFVMQFVLLLFIKSFHWLSEDRVDFMERSPVITVLFHCRMMALLAFLSSLDSYFVSHAYFTTLVKGASVQIVFGFEYAILMTVVFHVMIKYILHMHDLRSVHPWENKAVYLLYSELVINLLRCVLYTVFVGVMIRLHTFPLFSIRPLYLTVRAFHKAVNDVILSRRAIHAMNNLFPLATEQELTQGDNTCIICREEMTPTSGAKKLPCNHIFHSNCLRSWFQRQQSCPTCRTDILDLLRCVLYTVFVGVMIRLHTFPLFSIRPLYLTVRAFHKAVNDVILSRRAIHAMNNLFPLATEQELTQGDNTCIICREEMTPTSGAKKLPCNHIFHSNCLRSWFQRQQSCPTCRTDILAQRRPPTATPARPGAAGAPAAAGAGGAQPAMAPPGARNAPELPPNMFPFMAHHFGFPPPQQQQQQQQQQQNNNNNNAGQSVPREGNAEQGSTTSQPNAQFPPPPPFGFMPPPFMMMPPPVPFPFPQPPSFAGLTDAEVAAMEGQERAAVEARVNCLRNIAVLLDAATIQLQQYTSIVQALSIPHVDPGTTSSSGQTVPPSADGLQEQTTAAAANGTIEVANNTTSRLAAATPATNDSSIVAAKMAATSKTDDETNTPNDTTTSTSTTDVSDLRQRRIQKFASAQSSSLSPSSSTHEPGRHEQQ</sequence>
<dbReference type="InterPro" id="IPR010989">
    <property type="entry name" value="SNARE"/>
</dbReference>
<dbReference type="InterPro" id="IPR050731">
    <property type="entry name" value="HRD1_E3_ubiq-ligases"/>
</dbReference>
<dbReference type="GO" id="GO:0016567">
    <property type="term" value="P:protein ubiquitination"/>
    <property type="evidence" value="ECO:0007669"/>
    <property type="project" value="UniProtKB-UniPathway"/>
</dbReference>
<feature type="compositionally biased region" description="Low complexity" evidence="23">
    <location>
        <begin position="850"/>
        <end position="884"/>
    </location>
</feature>
<keyword evidence="14" id="KW-0833">Ubl conjugation pathway</keyword>
<evidence type="ECO:0000256" key="16">
    <source>
        <dbReference type="ARBA" id="ARBA00022833"/>
    </source>
</evidence>
<dbReference type="InterPro" id="IPR057992">
    <property type="entry name" value="TPR_SYVN1_N"/>
</dbReference>
<feature type="region of interest" description="Disordered" evidence="23">
    <location>
        <begin position="1092"/>
        <end position="1150"/>
    </location>
</feature>
<evidence type="ECO:0000313" key="28">
    <source>
        <dbReference type="Proteomes" id="UP000031036"/>
    </source>
</evidence>
<evidence type="ECO:0000256" key="21">
    <source>
        <dbReference type="ARBA" id="ARBA00078468"/>
    </source>
</evidence>
<evidence type="ECO:0000259" key="26">
    <source>
        <dbReference type="PROSITE" id="PS50192"/>
    </source>
</evidence>
<dbReference type="Pfam" id="PF25563">
    <property type="entry name" value="TPR_SYVN1_N"/>
    <property type="match status" value="2"/>
</dbReference>
<feature type="transmembrane region" description="Helical" evidence="24">
    <location>
        <begin position="438"/>
        <end position="455"/>
    </location>
</feature>
<dbReference type="PROSITE" id="PS50192">
    <property type="entry name" value="T_SNARE"/>
    <property type="match status" value="1"/>
</dbReference>
<evidence type="ECO:0000256" key="6">
    <source>
        <dbReference type="ARBA" id="ARBA00010089"/>
    </source>
</evidence>
<evidence type="ECO:0000256" key="5">
    <source>
        <dbReference type="ARBA" id="ARBA00009063"/>
    </source>
</evidence>
<dbReference type="Gene3D" id="3.30.40.10">
    <property type="entry name" value="Zinc/RING finger domain, C3HC4 (zinc finger)"/>
    <property type="match status" value="2"/>
</dbReference>
<feature type="domain" description="T-SNARE coiled-coil homology" evidence="26">
    <location>
        <begin position="309"/>
        <end position="371"/>
    </location>
</feature>
<keyword evidence="8" id="KW-0813">Transport</keyword>
<feature type="region of interest" description="Disordered" evidence="23">
    <location>
        <begin position="245"/>
        <end position="268"/>
    </location>
</feature>
<feature type="compositionally biased region" description="Low complexity" evidence="23">
    <location>
        <begin position="908"/>
        <end position="923"/>
    </location>
</feature>
<keyword evidence="11" id="KW-0479">Metal-binding</keyword>
<feature type="domain" description="RING-type" evidence="25">
    <location>
        <begin position="685"/>
        <end position="726"/>
    </location>
</feature>
<evidence type="ECO:0000256" key="2">
    <source>
        <dbReference type="ARBA" id="ARBA00004211"/>
    </source>
</evidence>
<gene>
    <name evidence="27" type="primary">sel-11</name>
    <name evidence="27" type="ORF">Tcan_08517</name>
</gene>
<dbReference type="InterPro" id="IPR001841">
    <property type="entry name" value="Znf_RING"/>
</dbReference>
<evidence type="ECO:0000256" key="9">
    <source>
        <dbReference type="ARBA" id="ARBA00022679"/>
    </source>
</evidence>
<dbReference type="GO" id="GO:0043161">
    <property type="term" value="P:proteasome-mediated ubiquitin-dependent protein catabolic process"/>
    <property type="evidence" value="ECO:0007669"/>
    <property type="project" value="TreeGrafter"/>
</dbReference>
<dbReference type="InterPro" id="IPR058051">
    <property type="entry name" value="Znf_RING_synoviolin"/>
</dbReference>